<organism evidence="2 3">
    <name type="scientific">Reichenbachiella ulvae</name>
    <dbReference type="NCBI Taxonomy" id="2980104"/>
    <lineage>
        <taxon>Bacteria</taxon>
        <taxon>Pseudomonadati</taxon>
        <taxon>Bacteroidota</taxon>
        <taxon>Cytophagia</taxon>
        <taxon>Cytophagales</taxon>
        <taxon>Reichenbachiellaceae</taxon>
        <taxon>Reichenbachiella</taxon>
    </lineage>
</organism>
<evidence type="ECO:0008006" key="4">
    <source>
        <dbReference type="Google" id="ProtNLM"/>
    </source>
</evidence>
<evidence type="ECO:0000313" key="2">
    <source>
        <dbReference type="EMBL" id="MCV9387468.1"/>
    </source>
</evidence>
<dbReference type="EMBL" id="JAOYOD010000001">
    <property type="protein sequence ID" value="MCV9387468.1"/>
    <property type="molecule type" value="Genomic_DNA"/>
</dbReference>
<evidence type="ECO:0000256" key="1">
    <source>
        <dbReference type="SAM" id="SignalP"/>
    </source>
</evidence>
<proteinExistence type="predicted"/>
<reference evidence="2 3" key="1">
    <citation type="submission" date="2022-10" db="EMBL/GenBank/DDBJ databases">
        <title>Comparative genomics and taxonomic characterization of three novel marine species of genus Reichenbachiella exhibiting antioxidant and polysaccharide degradation activities.</title>
        <authorList>
            <person name="Muhammad N."/>
            <person name="Lee Y.-J."/>
            <person name="Ko J."/>
            <person name="Kim S.-G."/>
        </authorList>
    </citation>
    <scope>NUCLEOTIDE SEQUENCE [LARGE SCALE GENOMIC DNA]</scope>
    <source>
        <strain evidence="2 3">ABR2-5</strain>
    </source>
</reference>
<dbReference type="RefSeq" id="WP_264138291.1">
    <property type="nucleotide sequence ID" value="NZ_JAOYOD010000001.1"/>
</dbReference>
<name>A0ABT3CUW6_9BACT</name>
<protein>
    <recommendedName>
        <fullName evidence="4">Chaperone of endosialidase</fullName>
    </recommendedName>
</protein>
<gene>
    <name evidence="2" type="ORF">N7U62_12380</name>
</gene>
<feature type="chain" id="PRO_5046035499" description="Chaperone of endosialidase" evidence="1">
    <location>
        <begin position="21"/>
        <end position="371"/>
    </location>
</feature>
<evidence type="ECO:0000313" key="3">
    <source>
        <dbReference type="Proteomes" id="UP001300692"/>
    </source>
</evidence>
<keyword evidence="3" id="KW-1185">Reference proteome</keyword>
<accession>A0ABT3CUW6</accession>
<feature type="signal peptide" evidence="1">
    <location>
        <begin position="1"/>
        <end position="20"/>
    </location>
</feature>
<comment type="caution">
    <text evidence="2">The sequence shown here is derived from an EMBL/GenBank/DDBJ whole genome shotgun (WGS) entry which is preliminary data.</text>
</comment>
<dbReference type="Proteomes" id="UP001300692">
    <property type="component" value="Unassembled WGS sequence"/>
</dbReference>
<sequence length="371" mass="40536">MTKKILFVILVASVPLFSNGQTHSSTVSIERVSETMIKLQDSDGNYTGYWTMNDGLGNMAIKLGNDHDGKYTFSGDGAAEILWGAHNQDGYISLNAANTGTLGSNVIYNVGLLLESSTRSLNIGSPGNSTGLTKGNGFKIADYNGVLYTHQLAARSGALDINMGDKDGNLTLYDANGTAHVFGDDESGETNGIVLRTTTNPADGEAIFTVESEGFSERLRVEHYGALLTTNYLHVKNDANKRNTINGNTYFEDKVSIGTANYVGSHKLLVDGSAAFEEVKVEVSGNWPDYVFADDYQLTTLEETAAYIEENHHLPEIPSAAEMEANGVELGEMNMLLLKKIEELTLHVIEQQKQIEELRLYINDKKENDEK</sequence>
<keyword evidence="1" id="KW-0732">Signal</keyword>